<proteinExistence type="predicted"/>
<name>A0ACC2QN37_9NEOP</name>
<gene>
    <name evidence="1" type="ORF">PYW08_006481</name>
</gene>
<dbReference type="Proteomes" id="UP001231649">
    <property type="component" value="Chromosome 19"/>
</dbReference>
<comment type="caution">
    <text evidence="1">The sequence shown here is derived from an EMBL/GenBank/DDBJ whole genome shotgun (WGS) entry which is preliminary data.</text>
</comment>
<dbReference type="EMBL" id="CM056795">
    <property type="protein sequence ID" value="KAJ8721016.1"/>
    <property type="molecule type" value="Genomic_DNA"/>
</dbReference>
<evidence type="ECO:0000313" key="1">
    <source>
        <dbReference type="EMBL" id="KAJ8721016.1"/>
    </source>
</evidence>
<keyword evidence="2" id="KW-1185">Reference proteome</keyword>
<protein>
    <submittedName>
        <fullName evidence="1">Uncharacterized protein</fullName>
    </submittedName>
</protein>
<organism evidence="1 2">
    <name type="scientific">Mythimna loreyi</name>
    <dbReference type="NCBI Taxonomy" id="667449"/>
    <lineage>
        <taxon>Eukaryota</taxon>
        <taxon>Metazoa</taxon>
        <taxon>Ecdysozoa</taxon>
        <taxon>Arthropoda</taxon>
        <taxon>Hexapoda</taxon>
        <taxon>Insecta</taxon>
        <taxon>Pterygota</taxon>
        <taxon>Neoptera</taxon>
        <taxon>Endopterygota</taxon>
        <taxon>Lepidoptera</taxon>
        <taxon>Glossata</taxon>
        <taxon>Ditrysia</taxon>
        <taxon>Noctuoidea</taxon>
        <taxon>Noctuidae</taxon>
        <taxon>Noctuinae</taxon>
        <taxon>Hadenini</taxon>
        <taxon>Mythimna</taxon>
    </lineage>
</organism>
<reference evidence="1" key="1">
    <citation type="submission" date="2023-03" db="EMBL/GenBank/DDBJ databases">
        <title>Chromosome-level genomes of two armyworms, Mythimna separata and Mythimna loreyi, provide insights into the biosynthesis and reception of sex pheromones.</title>
        <authorList>
            <person name="Zhao H."/>
        </authorList>
    </citation>
    <scope>NUCLEOTIDE SEQUENCE</scope>
    <source>
        <strain evidence="1">BeijingLab</strain>
    </source>
</reference>
<sequence>MKSDQAYKHLAEGTDRAANNPNVITICIDLQQVLFCPTLTHSSVFYQRQLSCYNLGINNVGQRYSVMNLWNETIAKRGSAEIASCILKYILDNFKPLEENQERKLIVWSDRCVGQNNNWRILTLYAYLVKQQYFTEVNQKFLCSGHSFLPCDRDFTLIERRKKVRAHSHEDES</sequence>
<accession>A0ACC2QN37</accession>
<evidence type="ECO:0000313" key="2">
    <source>
        <dbReference type="Proteomes" id="UP001231649"/>
    </source>
</evidence>